<evidence type="ECO:0000256" key="2">
    <source>
        <dbReference type="ARBA" id="ARBA00001947"/>
    </source>
</evidence>
<organism evidence="16 17">
    <name type="scientific">Amphibalanus amphitrite</name>
    <name type="common">Striped barnacle</name>
    <name type="synonym">Balanus amphitrite</name>
    <dbReference type="NCBI Taxonomy" id="1232801"/>
    <lineage>
        <taxon>Eukaryota</taxon>
        <taxon>Metazoa</taxon>
        <taxon>Ecdysozoa</taxon>
        <taxon>Arthropoda</taxon>
        <taxon>Crustacea</taxon>
        <taxon>Multicrustacea</taxon>
        <taxon>Cirripedia</taxon>
        <taxon>Thoracica</taxon>
        <taxon>Thoracicalcarea</taxon>
        <taxon>Balanomorpha</taxon>
        <taxon>Balanoidea</taxon>
        <taxon>Balanidae</taxon>
        <taxon>Amphibalaninae</taxon>
        <taxon>Amphibalanus</taxon>
    </lineage>
</organism>
<keyword evidence="8" id="KW-0378">Hydrolase</keyword>
<evidence type="ECO:0000256" key="3">
    <source>
        <dbReference type="ARBA" id="ARBA00001954"/>
    </source>
</evidence>
<comment type="caution">
    <text evidence="16">The sequence shown here is derived from an EMBL/GenBank/DDBJ whole genome shotgun (WGS) entry which is preliminary data.</text>
</comment>
<evidence type="ECO:0000256" key="12">
    <source>
        <dbReference type="ARBA" id="ARBA00023242"/>
    </source>
</evidence>
<reference evidence="16 17" key="1">
    <citation type="submission" date="2019-07" db="EMBL/GenBank/DDBJ databases">
        <title>Draft genome assembly of a fouling barnacle, Amphibalanus amphitrite (Darwin, 1854): The first reference genome for Thecostraca.</title>
        <authorList>
            <person name="Kim W."/>
        </authorList>
    </citation>
    <scope>NUCLEOTIDE SEQUENCE [LARGE SCALE GENOMIC DNA]</scope>
    <source>
        <strain evidence="16">SNU_AA5</strain>
        <tissue evidence="16">Soma without cirri and trophi</tissue>
    </source>
</reference>
<keyword evidence="6" id="KW-0507">mRNA processing</keyword>
<comment type="cofactor">
    <cofactor evidence="1">
        <name>Mn(2+)</name>
        <dbReference type="ChEBI" id="CHEBI:29035"/>
    </cofactor>
</comment>
<evidence type="ECO:0000256" key="1">
    <source>
        <dbReference type="ARBA" id="ARBA00001936"/>
    </source>
</evidence>
<dbReference type="Pfam" id="PF00149">
    <property type="entry name" value="Metallophos"/>
    <property type="match status" value="1"/>
</dbReference>
<evidence type="ECO:0000313" key="16">
    <source>
        <dbReference type="EMBL" id="KAF0300631.1"/>
    </source>
</evidence>
<protein>
    <submittedName>
        <fullName evidence="16">Lariat debranching enzyme A</fullName>
    </submittedName>
</protein>
<dbReference type="FunFam" id="3.60.21.10:FF:000035">
    <property type="entry name" value="Lariat debranching enzyme"/>
    <property type="match status" value="1"/>
</dbReference>
<evidence type="ECO:0000256" key="9">
    <source>
        <dbReference type="ARBA" id="ARBA00022833"/>
    </source>
</evidence>
<sequence>MYIAVEGCGHGELDGIYAGIQHVEKARSIKVDLLIICGDFQATRNPDDLQCMAVPPKYYTMGTFYKYYSGELRAPVLTLVVGGNHEASNYMQALAHGGWLAPNIYFVGYASVLRFGSLRIGALSGIYNGHDYLKGHHERPPYDRSTMRSAYHVRNVETYRLKQLTPDMDIFISHDWPRGVYHHGDVNQLLSKKPFFREEVESNKLGSRPAEELLHRLQPRFWFSAHLHVKFSALVEHGRQVGDPPPAAAGPDAAAPPATGGGRTTRFLALDKCLPRRRYMQILELGDGAPELSYDLEWLTVLRLTDHLTSVSSGTQYMPGPGCGQRFDFRPSAEELAETRAIWGEQLRVPADFAVTAPPYDGRSDIRAGRQPAAATDPQTSRFCRRLRVRDPMEMLCGSAPPPVAGPMPPPPADPAQADITLDGDLTLDPDGPAADPAEIGIDDDDVGEDDMFVIDRKGTSTPRAPPADFLSLNPARGRPAVPISFPEIAGKVTATPAKDSPDLMPAKDSPDLTPAKDSPAVTPAKKFKRRNQAIYGADADG</sequence>
<gene>
    <name evidence="16" type="primary">dbr1-a_1</name>
    <name evidence="16" type="ORF">FJT64_026876</name>
</gene>
<dbReference type="GO" id="GO:0000398">
    <property type="term" value="P:mRNA splicing, via spliceosome"/>
    <property type="evidence" value="ECO:0007669"/>
    <property type="project" value="TreeGrafter"/>
</dbReference>
<dbReference type="Pfam" id="PF05011">
    <property type="entry name" value="DBR1"/>
    <property type="match status" value="1"/>
</dbReference>
<keyword evidence="10" id="KW-0408">Iron</keyword>
<dbReference type="GO" id="GO:0005634">
    <property type="term" value="C:nucleus"/>
    <property type="evidence" value="ECO:0007669"/>
    <property type="project" value="UniProtKB-SubCell"/>
</dbReference>
<dbReference type="InterPro" id="IPR007708">
    <property type="entry name" value="DBR1_C"/>
</dbReference>
<keyword evidence="7" id="KW-0479">Metal-binding</keyword>
<proteinExistence type="inferred from homology"/>
<evidence type="ECO:0000259" key="15">
    <source>
        <dbReference type="SMART" id="SM01124"/>
    </source>
</evidence>
<dbReference type="GO" id="GO:0008419">
    <property type="term" value="F:RNA lariat debranching enzyme activity"/>
    <property type="evidence" value="ECO:0007669"/>
    <property type="project" value="TreeGrafter"/>
</dbReference>
<comment type="cofactor">
    <cofactor evidence="3">
        <name>Fe(2+)</name>
        <dbReference type="ChEBI" id="CHEBI:29033"/>
    </cofactor>
</comment>
<dbReference type="SMART" id="SM01124">
    <property type="entry name" value="DBR1"/>
    <property type="match status" value="1"/>
</dbReference>
<evidence type="ECO:0000256" key="6">
    <source>
        <dbReference type="ARBA" id="ARBA00022664"/>
    </source>
</evidence>
<dbReference type="PANTHER" id="PTHR12849:SF0">
    <property type="entry name" value="LARIAT DEBRANCHING ENZYME"/>
    <property type="match status" value="1"/>
</dbReference>
<dbReference type="InterPro" id="IPR004843">
    <property type="entry name" value="Calcineurin-like_PHP"/>
</dbReference>
<feature type="domain" description="Lariat debranching enzyme C-terminal" evidence="15">
    <location>
        <begin position="255"/>
        <end position="393"/>
    </location>
</feature>
<dbReference type="Proteomes" id="UP000440578">
    <property type="component" value="Unassembled WGS sequence"/>
</dbReference>
<keyword evidence="12" id="KW-0539">Nucleus</keyword>
<dbReference type="EMBL" id="VIIS01001247">
    <property type="protein sequence ID" value="KAF0300630.1"/>
    <property type="molecule type" value="Genomic_DNA"/>
</dbReference>
<dbReference type="SUPFAM" id="SSF56300">
    <property type="entry name" value="Metallo-dependent phosphatases"/>
    <property type="match status" value="1"/>
</dbReference>
<dbReference type="EMBL" id="VIIS01001247">
    <property type="protein sequence ID" value="KAF0300631.1"/>
    <property type="molecule type" value="Genomic_DNA"/>
</dbReference>
<comment type="function">
    <text evidence="13">Cleaves the 2'-5' phosphodiester linkage at the branch point of lariat intron pre-mRNAs after splicing and converts them into linear molecules that are subsequently degraded. It thereby facilitates ribonucleotide turnover.</text>
</comment>
<evidence type="ECO:0000256" key="4">
    <source>
        <dbReference type="ARBA" id="ARBA00004123"/>
    </source>
</evidence>
<comment type="cofactor">
    <cofactor evidence="2">
        <name>Zn(2+)</name>
        <dbReference type="ChEBI" id="CHEBI:29105"/>
    </cofactor>
</comment>
<dbReference type="InterPro" id="IPR041816">
    <property type="entry name" value="Dbr1_N"/>
</dbReference>
<dbReference type="OrthoDB" id="407609at2759"/>
<feature type="region of interest" description="Disordered" evidence="14">
    <location>
        <begin position="493"/>
        <end position="542"/>
    </location>
</feature>
<evidence type="ECO:0000256" key="5">
    <source>
        <dbReference type="ARBA" id="ARBA00006045"/>
    </source>
</evidence>
<evidence type="ECO:0000313" key="17">
    <source>
        <dbReference type="Proteomes" id="UP000440578"/>
    </source>
</evidence>
<dbReference type="AlphaFoldDB" id="A0A6A4WF99"/>
<dbReference type="CDD" id="cd00844">
    <property type="entry name" value="MPP_Dbr1_N"/>
    <property type="match status" value="1"/>
</dbReference>
<name>A0A6A4WF99_AMPAM</name>
<dbReference type="Gene3D" id="3.60.21.10">
    <property type="match status" value="1"/>
</dbReference>
<comment type="similarity">
    <text evidence="5">Belongs to the lariat debranching enzyme family.</text>
</comment>
<accession>A0A6A4WF99</accession>
<dbReference type="InterPro" id="IPR029052">
    <property type="entry name" value="Metallo-depent_PP-like"/>
</dbReference>
<dbReference type="GO" id="GO:0046872">
    <property type="term" value="F:metal ion binding"/>
    <property type="evidence" value="ECO:0007669"/>
    <property type="project" value="UniProtKB-KW"/>
</dbReference>
<evidence type="ECO:0000256" key="10">
    <source>
        <dbReference type="ARBA" id="ARBA00023004"/>
    </source>
</evidence>
<keyword evidence="9" id="KW-0862">Zinc</keyword>
<feature type="compositionally biased region" description="Low complexity" evidence="14">
    <location>
        <begin position="249"/>
        <end position="258"/>
    </location>
</feature>
<evidence type="ECO:0000256" key="11">
    <source>
        <dbReference type="ARBA" id="ARBA00023211"/>
    </source>
</evidence>
<feature type="region of interest" description="Disordered" evidence="14">
    <location>
        <begin position="360"/>
        <end position="379"/>
    </location>
</feature>
<keyword evidence="11" id="KW-0464">Manganese</keyword>
<evidence type="ECO:0000256" key="8">
    <source>
        <dbReference type="ARBA" id="ARBA00022801"/>
    </source>
</evidence>
<feature type="region of interest" description="Disordered" evidence="14">
    <location>
        <begin position="457"/>
        <end position="476"/>
    </location>
</feature>
<comment type="subcellular location">
    <subcellularLocation>
        <location evidence="4">Nucleus</location>
    </subcellularLocation>
</comment>
<evidence type="ECO:0000256" key="7">
    <source>
        <dbReference type="ARBA" id="ARBA00022723"/>
    </source>
</evidence>
<keyword evidence="17" id="KW-1185">Reference proteome</keyword>
<evidence type="ECO:0000256" key="13">
    <source>
        <dbReference type="ARBA" id="ARBA00058627"/>
    </source>
</evidence>
<evidence type="ECO:0000256" key="14">
    <source>
        <dbReference type="SAM" id="MobiDB-lite"/>
    </source>
</evidence>
<dbReference type="PANTHER" id="PTHR12849">
    <property type="entry name" value="RNA LARIAT DEBRANCHING ENZYME"/>
    <property type="match status" value="1"/>
</dbReference>
<feature type="region of interest" description="Disordered" evidence="14">
    <location>
        <begin position="240"/>
        <end position="262"/>
    </location>
</feature>